<reference evidence="2 3" key="1">
    <citation type="submission" date="2019-03" db="EMBL/GenBank/DDBJ databases">
        <title>Above-ground endophytic microbial communities from plants in different locations in the United States.</title>
        <authorList>
            <person name="Frank C."/>
        </authorList>
    </citation>
    <scope>NUCLEOTIDE SEQUENCE [LARGE SCALE GENOMIC DNA]</scope>
    <source>
        <strain evidence="2 3">LP_2_YM</strain>
    </source>
</reference>
<dbReference type="AlphaFoldDB" id="A0A4R4B1X1"/>
<dbReference type="Proteomes" id="UP000295285">
    <property type="component" value="Unassembled WGS sequence"/>
</dbReference>
<accession>A0A4R4B1X1</accession>
<keyword evidence="1" id="KW-0732">Signal</keyword>
<name>A0A4R4B1X1_BACTU</name>
<dbReference type="EMBL" id="SMDG01000024">
    <property type="protein sequence ID" value="TCW47647.1"/>
    <property type="molecule type" value="Genomic_DNA"/>
</dbReference>
<feature type="chain" id="PRO_5039494472" description="S-layer protein" evidence="1">
    <location>
        <begin position="23"/>
        <end position="45"/>
    </location>
</feature>
<organism evidence="2 3">
    <name type="scientific">Bacillus thuringiensis</name>
    <dbReference type="NCBI Taxonomy" id="1428"/>
    <lineage>
        <taxon>Bacteria</taxon>
        <taxon>Bacillati</taxon>
        <taxon>Bacillota</taxon>
        <taxon>Bacilli</taxon>
        <taxon>Bacillales</taxon>
        <taxon>Bacillaceae</taxon>
        <taxon>Bacillus</taxon>
        <taxon>Bacillus cereus group</taxon>
    </lineage>
</organism>
<evidence type="ECO:0000313" key="2">
    <source>
        <dbReference type="EMBL" id="TCW47647.1"/>
    </source>
</evidence>
<proteinExistence type="predicted"/>
<feature type="signal peptide" evidence="1">
    <location>
        <begin position="1"/>
        <end position="22"/>
    </location>
</feature>
<comment type="caution">
    <text evidence="2">The sequence shown here is derived from an EMBL/GenBank/DDBJ whole genome shotgun (WGS) entry which is preliminary data.</text>
</comment>
<evidence type="ECO:0000313" key="3">
    <source>
        <dbReference type="Proteomes" id="UP000295285"/>
    </source>
</evidence>
<sequence>MKLTKMLLIGATLATTTLTSLANVQADTAFKDVPANHWSYEWIWG</sequence>
<evidence type="ECO:0000256" key="1">
    <source>
        <dbReference type="SAM" id="SignalP"/>
    </source>
</evidence>
<gene>
    <name evidence="2" type="ORF">EC910_12438</name>
</gene>
<evidence type="ECO:0008006" key="4">
    <source>
        <dbReference type="Google" id="ProtNLM"/>
    </source>
</evidence>
<protein>
    <recommendedName>
        <fullName evidence="4">S-layer protein</fullName>
    </recommendedName>
</protein>